<evidence type="ECO:0000256" key="10">
    <source>
        <dbReference type="ARBA" id="ARBA00022840"/>
    </source>
</evidence>
<comment type="caution">
    <text evidence="18">The sequence shown here is derived from an EMBL/GenBank/DDBJ whole genome shotgun (WGS) entry which is preliminary data.</text>
</comment>
<dbReference type="PROSITE" id="PS50109">
    <property type="entry name" value="HIS_KIN"/>
    <property type="match status" value="1"/>
</dbReference>
<dbReference type="Pfam" id="PF00512">
    <property type="entry name" value="HisKA"/>
    <property type="match status" value="1"/>
</dbReference>
<dbReference type="Proteomes" id="UP000257323">
    <property type="component" value="Unassembled WGS sequence"/>
</dbReference>
<dbReference type="Gene3D" id="6.10.340.10">
    <property type="match status" value="1"/>
</dbReference>
<comment type="subcellular location">
    <subcellularLocation>
        <location evidence="2">Cell membrane</location>
        <topology evidence="2">Multi-pass membrane protein</topology>
    </subcellularLocation>
</comment>
<feature type="transmembrane region" description="Helical" evidence="15">
    <location>
        <begin position="986"/>
        <end position="1008"/>
    </location>
</feature>
<evidence type="ECO:0000259" key="17">
    <source>
        <dbReference type="PROSITE" id="PS50885"/>
    </source>
</evidence>
<feature type="transmembrane region" description="Helical" evidence="15">
    <location>
        <begin position="12"/>
        <end position="34"/>
    </location>
</feature>
<dbReference type="Pfam" id="PF02518">
    <property type="entry name" value="HATPase_c"/>
    <property type="match status" value="1"/>
</dbReference>
<dbReference type="InterPro" id="IPR004358">
    <property type="entry name" value="Sig_transdc_His_kin-like_C"/>
</dbReference>
<feature type="transmembrane region" description="Helical" evidence="15">
    <location>
        <begin position="462"/>
        <end position="482"/>
    </location>
</feature>
<dbReference type="InterPro" id="IPR003660">
    <property type="entry name" value="HAMP_dom"/>
</dbReference>
<keyword evidence="9" id="KW-0418">Kinase</keyword>
<organism evidence="18">
    <name type="scientific">Candidatus Saccharicenans subterraneus</name>
    <dbReference type="NCBI Taxonomy" id="2508984"/>
    <lineage>
        <taxon>Bacteria</taxon>
        <taxon>Candidatus Aminicenantota</taxon>
        <taxon>Candidatus Aminicenantia</taxon>
        <taxon>Candidatus Aminicenantales</taxon>
        <taxon>Candidatus Saccharicenantaceae</taxon>
        <taxon>Candidatus Saccharicenans</taxon>
    </lineage>
</organism>
<feature type="transmembrane region" description="Helical" evidence="15">
    <location>
        <begin position="784"/>
        <end position="804"/>
    </location>
</feature>
<feature type="transmembrane region" description="Helical" evidence="15">
    <location>
        <begin position="295"/>
        <end position="315"/>
    </location>
</feature>
<dbReference type="CDD" id="cd00082">
    <property type="entry name" value="HisKA"/>
    <property type="match status" value="1"/>
</dbReference>
<dbReference type="GO" id="GO:0005524">
    <property type="term" value="F:ATP binding"/>
    <property type="evidence" value="ECO:0007669"/>
    <property type="project" value="UniProtKB-KW"/>
</dbReference>
<dbReference type="Gene3D" id="3.30.565.10">
    <property type="entry name" value="Histidine kinase-like ATPase, C-terminal domain"/>
    <property type="match status" value="1"/>
</dbReference>
<keyword evidence="10" id="KW-0067">ATP-binding</keyword>
<evidence type="ECO:0000256" key="4">
    <source>
        <dbReference type="ARBA" id="ARBA00022475"/>
    </source>
</evidence>
<dbReference type="EC" id="2.7.13.3" evidence="3"/>
<dbReference type="PROSITE" id="PS50885">
    <property type="entry name" value="HAMP"/>
    <property type="match status" value="1"/>
</dbReference>
<evidence type="ECO:0000256" key="11">
    <source>
        <dbReference type="ARBA" id="ARBA00022989"/>
    </source>
</evidence>
<keyword evidence="11 15" id="KW-1133">Transmembrane helix</keyword>
<evidence type="ECO:0000256" key="12">
    <source>
        <dbReference type="ARBA" id="ARBA00023012"/>
    </source>
</evidence>
<dbReference type="CDD" id="cd00075">
    <property type="entry name" value="HATPase"/>
    <property type="match status" value="1"/>
</dbReference>
<dbReference type="InterPro" id="IPR003594">
    <property type="entry name" value="HATPase_dom"/>
</dbReference>
<dbReference type="PANTHER" id="PTHR45528:SF1">
    <property type="entry name" value="SENSOR HISTIDINE KINASE CPXA"/>
    <property type="match status" value="1"/>
</dbReference>
<dbReference type="GO" id="GO:0005886">
    <property type="term" value="C:plasma membrane"/>
    <property type="evidence" value="ECO:0007669"/>
    <property type="project" value="UniProtKB-SubCell"/>
</dbReference>
<keyword evidence="12" id="KW-0902">Two-component regulatory system</keyword>
<evidence type="ECO:0000256" key="14">
    <source>
        <dbReference type="SAM" id="Coils"/>
    </source>
</evidence>
<feature type="transmembrane region" description="Helical" evidence="15">
    <location>
        <begin position="347"/>
        <end position="370"/>
    </location>
</feature>
<protein>
    <recommendedName>
        <fullName evidence="3">histidine kinase</fullName>
        <ecNumber evidence="3">2.7.13.3</ecNumber>
    </recommendedName>
</protein>
<dbReference type="EMBL" id="QUAH01000006">
    <property type="protein sequence ID" value="RFT15801.1"/>
    <property type="molecule type" value="Genomic_DNA"/>
</dbReference>
<evidence type="ECO:0000256" key="8">
    <source>
        <dbReference type="ARBA" id="ARBA00022741"/>
    </source>
</evidence>
<feature type="domain" description="Histidine kinase" evidence="16">
    <location>
        <begin position="1079"/>
        <end position="1290"/>
    </location>
</feature>
<keyword evidence="5" id="KW-0597">Phosphoprotein</keyword>
<proteinExistence type="predicted"/>
<keyword evidence="14" id="KW-0175">Coiled coil</keyword>
<keyword evidence="13 15" id="KW-0472">Membrane</keyword>
<name>A0A3E2BM57_9BACT</name>
<evidence type="ECO:0000256" key="7">
    <source>
        <dbReference type="ARBA" id="ARBA00022692"/>
    </source>
</evidence>
<evidence type="ECO:0000256" key="5">
    <source>
        <dbReference type="ARBA" id="ARBA00022553"/>
    </source>
</evidence>
<dbReference type="Gene3D" id="1.10.287.130">
    <property type="match status" value="1"/>
</dbReference>
<feature type="transmembrane region" description="Helical" evidence="15">
    <location>
        <begin position="390"/>
        <end position="408"/>
    </location>
</feature>
<dbReference type="InterPro" id="IPR003661">
    <property type="entry name" value="HisK_dim/P_dom"/>
</dbReference>
<keyword evidence="8" id="KW-0547">Nucleotide-binding</keyword>
<reference evidence="18" key="1">
    <citation type="submission" date="2018-08" db="EMBL/GenBank/DDBJ databases">
        <title>Genome analysis of the thermophilic bacterium of the candidate phylum Aminicenantes from deep subsurface aquifer revealed its physiology and ecological role.</title>
        <authorList>
            <person name="Kadnikov V.V."/>
            <person name="Mardanov A.V."/>
            <person name="Beletsky A.V."/>
            <person name="Karnachuk O.V."/>
            <person name="Ravin N.V."/>
        </authorList>
    </citation>
    <scope>NUCLEOTIDE SEQUENCE [LARGE SCALE GENOMIC DNA]</scope>
    <source>
        <strain evidence="18">BY38</strain>
    </source>
</reference>
<accession>A0A3E2BM57</accession>
<evidence type="ECO:0000256" key="13">
    <source>
        <dbReference type="ARBA" id="ARBA00023136"/>
    </source>
</evidence>
<dbReference type="CDD" id="cd06225">
    <property type="entry name" value="HAMP"/>
    <property type="match status" value="1"/>
</dbReference>
<feature type="coiled-coil region" evidence="14">
    <location>
        <begin position="1050"/>
        <end position="1077"/>
    </location>
</feature>
<keyword evidence="4" id="KW-1003">Cell membrane</keyword>
<feature type="transmembrane region" description="Helical" evidence="15">
    <location>
        <begin position="262"/>
        <end position="283"/>
    </location>
</feature>
<dbReference type="SUPFAM" id="SSF158472">
    <property type="entry name" value="HAMP domain-like"/>
    <property type="match status" value="1"/>
</dbReference>
<evidence type="ECO:0000256" key="6">
    <source>
        <dbReference type="ARBA" id="ARBA00022679"/>
    </source>
</evidence>
<comment type="catalytic activity">
    <reaction evidence="1">
        <text>ATP + protein L-histidine = ADP + protein N-phospho-L-histidine.</text>
        <dbReference type="EC" id="2.7.13.3"/>
    </reaction>
</comment>
<gene>
    <name evidence="18" type="ORF">OP8BY_2199</name>
</gene>
<keyword evidence="7 15" id="KW-0812">Transmembrane</keyword>
<evidence type="ECO:0000259" key="16">
    <source>
        <dbReference type="PROSITE" id="PS50109"/>
    </source>
</evidence>
<evidence type="ECO:0000313" key="18">
    <source>
        <dbReference type="EMBL" id="RFT15801.1"/>
    </source>
</evidence>
<sequence>MASLSNLRNNRWLQFAVGFFLLGLALLAASTLLLKSRSVQSEAETLSSLRKSAARIRIEFSTLVELLKTRQAHFQEIAPGLTPEEIFATFQKAGLETAVEGVAWLDNNLNPLLWLGNVANLHSLIKGWPDGSSRFLNGSFIVQDRASYFLVRLVPAGRDRYLALFELLAFQPQFQSAYLREFVRLKSVPGSGADINFWDYEQDTEALARFFSRTGDEYLSQQTEEVEIRTLYFPLRNEQGQILATVTLNSLQLQRQRFALPAMLRILAIVLAIVAFILFTGWLYRSELRAPGTRWLAWLLSLSGLMIIRVHLGILARNYPASGWKVFTAERLGLGWPLGLAASPADLFISSLLFCALVYSTIRIFAGAYLRGSGAATSYSPEARLPALKAIILGLASALSVAALSWFIKELVENCNLNLLSFSLNPSSLLIYLSLFLVISSLLLPVILFSRQILPGLPRQPSSLVGFLLAGLALFFSLRLVTDIGLNEMAFLFIFWLLLTAVSTLNWKTWALSAIFLFLISCFSYFLLREFTEAKSRNLTENVLVHLVSSQKTWAGMALRQSFGELQKRSRDLLSYFRNPADPELARRLWNLTLLARLNWNSCLYLQSQDLKLLSSFGLNMPVFAEQTNDLPFSPSPVIEEQYLDILGQEKHFLVGYQDFRDGEGRGGRLAIWASLDPELLPFFYSANPYFELLRLNTLPSLQHFPVSLAIFNGQGQALFTQSQPGFALPTDLQKKVRGAASGFWSSFRDGQARYRAFFIILDDDNTYVFYHLEKSWRRQFTDFLKLFFLLAIFLAIALVPRILRQGQWRLSGRSFSFRVYLAFLVTGLVPLFFFIFFSQTVVARLFADRFVREATSRAYFARSILHDFISLQEQNDQPAAEMPEDLVFWISSTLNNDVNLFKNGRLLSSSRREYFETGLLSEMLDGETYFRLAFQNLPLAVSRKTFGRYSYQTLTVPYRYRQDVYFLNLPFPFEKQEISQARTELFEFFLFASIFFILLIGFLVATIKKMVVVPINQLIRATQEVGLGNLDVRVEHQARDELRSLVDGFNTMVENLKAHEKELAELSQRVAWTEMARKVAHEIKNPLTPIQLSAEHILKVHADRHPDFDRVLKESISYIISEVENLRRIAGEFMTIARESGAIREKFDLKDLVLDLLQPFRETLAERIKFTLRESGRNFELVGDRGKMKVAIRNILINAIEAIRGPGLVEINLRDKGAELELEIKDSGCGIPEEVAVHIFEPYFSTKEKGTGLGLPICKRIVEEHEGTIRLESQPGQGTTVTITLPKRLPVT</sequence>
<dbReference type="SMART" id="SM00387">
    <property type="entry name" value="HATPase_c"/>
    <property type="match status" value="1"/>
</dbReference>
<dbReference type="SUPFAM" id="SSF47384">
    <property type="entry name" value="Homodimeric domain of signal transducing histidine kinase"/>
    <property type="match status" value="1"/>
</dbReference>
<dbReference type="InterPro" id="IPR005467">
    <property type="entry name" value="His_kinase_dom"/>
</dbReference>
<feature type="transmembrane region" description="Helical" evidence="15">
    <location>
        <begin position="816"/>
        <end position="838"/>
    </location>
</feature>
<feature type="domain" description="HAMP" evidence="17">
    <location>
        <begin position="1010"/>
        <end position="1062"/>
    </location>
</feature>
<evidence type="ECO:0000256" key="2">
    <source>
        <dbReference type="ARBA" id="ARBA00004651"/>
    </source>
</evidence>
<dbReference type="SMART" id="SM00388">
    <property type="entry name" value="HisKA"/>
    <property type="match status" value="1"/>
</dbReference>
<dbReference type="InterPro" id="IPR050398">
    <property type="entry name" value="HssS/ArlS-like"/>
</dbReference>
<dbReference type="GO" id="GO:0000155">
    <property type="term" value="F:phosphorelay sensor kinase activity"/>
    <property type="evidence" value="ECO:0007669"/>
    <property type="project" value="InterPro"/>
</dbReference>
<feature type="transmembrane region" description="Helical" evidence="15">
    <location>
        <begin position="429"/>
        <end position="450"/>
    </location>
</feature>
<dbReference type="SUPFAM" id="SSF55874">
    <property type="entry name" value="ATPase domain of HSP90 chaperone/DNA topoisomerase II/histidine kinase"/>
    <property type="match status" value="1"/>
</dbReference>
<keyword evidence="6" id="KW-0808">Transferase</keyword>
<dbReference type="PRINTS" id="PR00344">
    <property type="entry name" value="BCTRLSENSOR"/>
</dbReference>
<dbReference type="PANTHER" id="PTHR45528">
    <property type="entry name" value="SENSOR HISTIDINE KINASE CPXA"/>
    <property type="match status" value="1"/>
</dbReference>
<evidence type="ECO:0000256" key="9">
    <source>
        <dbReference type="ARBA" id="ARBA00022777"/>
    </source>
</evidence>
<feature type="transmembrane region" description="Helical" evidence="15">
    <location>
        <begin position="511"/>
        <end position="528"/>
    </location>
</feature>
<dbReference type="InterPro" id="IPR036097">
    <property type="entry name" value="HisK_dim/P_sf"/>
</dbReference>
<evidence type="ECO:0000256" key="3">
    <source>
        <dbReference type="ARBA" id="ARBA00012438"/>
    </source>
</evidence>
<dbReference type="SMART" id="SM00304">
    <property type="entry name" value="HAMP"/>
    <property type="match status" value="1"/>
</dbReference>
<evidence type="ECO:0000256" key="15">
    <source>
        <dbReference type="SAM" id="Phobius"/>
    </source>
</evidence>
<dbReference type="InterPro" id="IPR036890">
    <property type="entry name" value="HATPase_C_sf"/>
</dbReference>
<dbReference type="Pfam" id="PF00672">
    <property type="entry name" value="HAMP"/>
    <property type="match status" value="1"/>
</dbReference>
<evidence type="ECO:0000256" key="1">
    <source>
        <dbReference type="ARBA" id="ARBA00000085"/>
    </source>
</evidence>